<proteinExistence type="predicted"/>
<evidence type="ECO:0000313" key="2">
    <source>
        <dbReference type="EMBL" id="MFD2867644.1"/>
    </source>
</evidence>
<gene>
    <name evidence="2" type="ORF">ACFSY7_03875</name>
</gene>
<dbReference type="PANTHER" id="PTHR11106">
    <property type="entry name" value="GANGLIOSIDE INDUCED DIFFERENTIATION ASSOCIATED PROTEIN 2-RELATED"/>
    <property type="match status" value="1"/>
</dbReference>
<evidence type="ECO:0000313" key="3">
    <source>
        <dbReference type="Proteomes" id="UP001597568"/>
    </source>
</evidence>
<dbReference type="NCBIfam" id="NF003163">
    <property type="entry name" value="PRK04143.1"/>
    <property type="match status" value="1"/>
</dbReference>
<dbReference type="RefSeq" id="WP_380146929.1">
    <property type="nucleotide sequence ID" value="NZ_JBHUOR010000022.1"/>
</dbReference>
<organism evidence="2 3">
    <name type="scientific">Kurthia populi</name>
    <dbReference type="NCBI Taxonomy" id="1562132"/>
    <lineage>
        <taxon>Bacteria</taxon>
        <taxon>Bacillati</taxon>
        <taxon>Bacillota</taxon>
        <taxon>Bacilli</taxon>
        <taxon>Bacillales</taxon>
        <taxon>Caryophanaceae</taxon>
        <taxon>Kurthia</taxon>
    </lineage>
</organism>
<dbReference type="EMBL" id="JBHUOR010000022">
    <property type="protein sequence ID" value="MFD2867644.1"/>
    <property type="molecule type" value="Genomic_DNA"/>
</dbReference>
<dbReference type="Gene3D" id="3.40.220.10">
    <property type="entry name" value="Leucine Aminopeptidase, subunit E, domain 1"/>
    <property type="match status" value="1"/>
</dbReference>
<dbReference type="SMART" id="SM00506">
    <property type="entry name" value="A1pp"/>
    <property type="match status" value="1"/>
</dbReference>
<accession>A0ABW5XXD9</accession>
<dbReference type="SUPFAM" id="SSF52949">
    <property type="entry name" value="Macro domain-like"/>
    <property type="match status" value="1"/>
</dbReference>
<reference evidence="3" key="1">
    <citation type="journal article" date="2019" name="Int. J. Syst. Evol. Microbiol.">
        <title>The Global Catalogue of Microorganisms (GCM) 10K type strain sequencing project: providing services to taxonomists for standard genome sequencing and annotation.</title>
        <authorList>
            <consortium name="The Broad Institute Genomics Platform"/>
            <consortium name="The Broad Institute Genome Sequencing Center for Infectious Disease"/>
            <person name="Wu L."/>
            <person name="Ma J."/>
        </authorList>
    </citation>
    <scope>NUCLEOTIDE SEQUENCE [LARGE SCALE GENOMIC DNA]</scope>
    <source>
        <strain evidence="3">KCTC 33522</strain>
    </source>
</reference>
<dbReference type="PROSITE" id="PS51154">
    <property type="entry name" value="MACRO"/>
    <property type="match status" value="1"/>
</dbReference>
<protein>
    <submittedName>
        <fullName evidence="2">Protein-ADP-ribose hydrolase</fullName>
    </submittedName>
</protein>
<keyword evidence="3" id="KW-1185">Reference proteome</keyword>
<dbReference type="Pfam" id="PF01661">
    <property type="entry name" value="Macro"/>
    <property type="match status" value="1"/>
</dbReference>
<dbReference type="InterPro" id="IPR043472">
    <property type="entry name" value="Macro_dom-like"/>
</dbReference>
<feature type="domain" description="Macro" evidence="1">
    <location>
        <begin position="87"/>
        <end position="276"/>
    </location>
</feature>
<dbReference type="InterPro" id="IPR002589">
    <property type="entry name" value="Macro_dom"/>
</dbReference>
<name>A0ABW5XXD9_9BACL</name>
<comment type="caution">
    <text evidence="2">The sequence shown here is derived from an EMBL/GenBank/DDBJ whole genome shotgun (WGS) entry which is preliminary data.</text>
</comment>
<dbReference type="Proteomes" id="UP001597568">
    <property type="component" value="Unassembled WGS sequence"/>
</dbReference>
<sequence>MKINQYATDILLFERFEPMFVDFSYDEVVEHLFDLLRTEPNVPYVEQTKTTEQKRLAIRAYFNVRFPGDLYKRLLLLSDTLLQQELAKKNIAVPTGEELVTLWQGDITTLQADAIVNAGNDQLRGCFHPLHNCIDNTIHSAAGPQLRADCDIIMASQGHPELVGGAKVTRGYNLPAKFVIHTVGPNVAGAPLTPIIEAQLASCYTSVLNVAHQMKEIETLAFCSISTGEFRFPKQRAAEIAVETTKNWLANQTHHFKQIIFNTFSDEDTAIYQKLI</sequence>
<keyword evidence="2" id="KW-0378">Hydrolase</keyword>
<dbReference type="GO" id="GO:0016787">
    <property type="term" value="F:hydrolase activity"/>
    <property type="evidence" value="ECO:0007669"/>
    <property type="project" value="UniProtKB-KW"/>
</dbReference>
<dbReference type="CDD" id="cd02908">
    <property type="entry name" value="Macro_OAADPr_deacetylase"/>
    <property type="match status" value="1"/>
</dbReference>
<evidence type="ECO:0000259" key="1">
    <source>
        <dbReference type="PROSITE" id="PS51154"/>
    </source>
</evidence>
<dbReference type="PANTHER" id="PTHR11106:SF27">
    <property type="entry name" value="MACRO DOMAIN-CONTAINING PROTEIN"/>
    <property type="match status" value="1"/>
</dbReference>